<accession>A0ABS4ERM4</accession>
<evidence type="ECO:0000259" key="2">
    <source>
        <dbReference type="Pfam" id="PF00582"/>
    </source>
</evidence>
<name>A0ABS4ERM4_9HYPH</name>
<dbReference type="PRINTS" id="PR01438">
    <property type="entry name" value="UNVRSLSTRESS"/>
</dbReference>
<dbReference type="Gene3D" id="3.40.50.620">
    <property type="entry name" value="HUPs"/>
    <property type="match status" value="1"/>
</dbReference>
<keyword evidence="4" id="KW-1185">Reference proteome</keyword>
<dbReference type="Proteomes" id="UP000823786">
    <property type="component" value="Unassembled WGS sequence"/>
</dbReference>
<comment type="similarity">
    <text evidence="1">Belongs to the universal stress protein A family.</text>
</comment>
<protein>
    <submittedName>
        <fullName evidence="3">Nucleotide-binding universal stress UspA family protein</fullName>
    </submittedName>
</protein>
<comment type="caution">
    <text evidence="3">The sequence shown here is derived from an EMBL/GenBank/DDBJ whole genome shotgun (WGS) entry which is preliminary data.</text>
</comment>
<dbReference type="RefSeq" id="WP_209854588.1">
    <property type="nucleotide sequence ID" value="NZ_JAGGJV010000007.1"/>
</dbReference>
<organism evidence="3 4">
    <name type="scientific">Rhizobium herbae</name>
    <dbReference type="NCBI Taxonomy" id="508661"/>
    <lineage>
        <taxon>Bacteria</taxon>
        <taxon>Pseudomonadati</taxon>
        <taxon>Pseudomonadota</taxon>
        <taxon>Alphaproteobacteria</taxon>
        <taxon>Hyphomicrobiales</taxon>
        <taxon>Rhizobiaceae</taxon>
        <taxon>Rhizobium/Agrobacterium group</taxon>
        <taxon>Rhizobium</taxon>
    </lineage>
</organism>
<dbReference type="InterPro" id="IPR006015">
    <property type="entry name" value="Universal_stress_UspA"/>
</dbReference>
<gene>
    <name evidence="3" type="ORF">J2Z75_004126</name>
</gene>
<dbReference type="InterPro" id="IPR014729">
    <property type="entry name" value="Rossmann-like_a/b/a_fold"/>
</dbReference>
<dbReference type="PANTHER" id="PTHR46268:SF15">
    <property type="entry name" value="UNIVERSAL STRESS PROTEIN HP_0031"/>
    <property type="match status" value="1"/>
</dbReference>
<evidence type="ECO:0000256" key="1">
    <source>
        <dbReference type="ARBA" id="ARBA00008791"/>
    </source>
</evidence>
<feature type="domain" description="UspA" evidence="2">
    <location>
        <begin position="1"/>
        <end position="145"/>
    </location>
</feature>
<dbReference type="Pfam" id="PF00582">
    <property type="entry name" value="Usp"/>
    <property type="match status" value="1"/>
</dbReference>
<dbReference type="EMBL" id="JAGGJV010000007">
    <property type="protein sequence ID" value="MBP1860605.1"/>
    <property type="molecule type" value="Genomic_DNA"/>
</dbReference>
<sequence length="145" mass="15828">MFQHILIPIDGSKLSATALDLGIELARDAKARVTVLTVVEPFHLFTADSEQLASTRDEYEEHARSVAVSHLAEAERRARGYGVGCDTVQISSDEPYRAIIDTAKNKGCDLIAMASHGRRGIDALLLGSVTTKVLTHSRIPVLVYR</sequence>
<proteinExistence type="inferred from homology"/>
<dbReference type="CDD" id="cd00293">
    <property type="entry name" value="USP-like"/>
    <property type="match status" value="1"/>
</dbReference>
<evidence type="ECO:0000313" key="3">
    <source>
        <dbReference type="EMBL" id="MBP1860605.1"/>
    </source>
</evidence>
<dbReference type="SUPFAM" id="SSF52402">
    <property type="entry name" value="Adenine nucleotide alpha hydrolases-like"/>
    <property type="match status" value="1"/>
</dbReference>
<reference evidence="3 4" key="1">
    <citation type="submission" date="2021-03" db="EMBL/GenBank/DDBJ databases">
        <title>Genomic Encyclopedia of Type Strains, Phase IV (KMG-IV): sequencing the most valuable type-strain genomes for metagenomic binning, comparative biology and taxonomic classification.</title>
        <authorList>
            <person name="Goeker M."/>
        </authorList>
    </citation>
    <scope>NUCLEOTIDE SEQUENCE [LARGE SCALE GENOMIC DNA]</scope>
    <source>
        <strain evidence="3 4">DSM 26427</strain>
    </source>
</reference>
<dbReference type="InterPro" id="IPR006016">
    <property type="entry name" value="UspA"/>
</dbReference>
<evidence type="ECO:0000313" key="4">
    <source>
        <dbReference type="Proteomes" id="UP000823786"/>
    </source>
</evidence>
<dbReference type="PANTHER" id="PTHR46268">
    <property type="entry name" value="STRESS RESPONSE PROTEIN NHAX"/>
    <property type="match status" value="1"/>
</dbReference>